<dbReference type="RefSeq" id="WP_008200162.1">
    <property type="nucleotide sequence ID" value="NZ_CM001023.1"/>
</dbReference>
<dbReference type="AlphaFoldDB" id="A3HRM0"/>
<evidence type="ECO:0000313" key="3">
    <source>
        <dbReference type="Proteomes" id="UP000003919"/>
    </source>
</evidence>
<sequence length="150" mass="17104">MILTSTVKFFNELSVHELYEIIKLRNEVFVVEQDCVYQDADDKDQHSYHLMIKDGDSLLAYARILPPGISYPEVSIGRVVSDPKARRTGAGRKLMAEALDFVSQKFAPCGVRISAQTYLRAFYTSLGFKEEGEVYLEDGIEHVEMVQYLE</sequence>
<protein>
    <submittedName>
        <fullName evidence="2">Acetyltransferase, GNAT family</fullName>
    </submittedName>
</protein>
<accession>A3HRM0</accession>
<name>A3HRM0_9BACT</name>
<dbReference type="HOGENOM" id="CLU_056607_3_0_10"/>
<dbReference type="Proteomes" id="UP000003919">
    <property type="component" value="Unassembled WGS sequence"/>
</dbReference>
<dbReference type="OrthoDB" id="9796171at2"/>
<proteinExistence type="predicted"/>
<dbReference type="CDD" id="cd04301">
    <property type="entry name" value="NAT_SF"/>
    <property type="match status" value="1"/>
</dbReference>
<dbReference type="GO" id="GO:0016747">
    <property type="term" value="F:acyltransferase activity, transferring groups other than amino-acyl groups"/>
    <property type="evidence" value="ECO:0007669"/>
    <property type="project" value="InterPro"/>
</dbReference>
<comment type="caution">
    <text evidence="2">The sequence shown here is derived from an EMBL/GenBank/DDBJ whole genome shotgun (WGS) entry which is preliminary data.</text>
</comment>
<dbReference type="InterPro" id="IPR016181">
    <property type="entry name" value="Acyl_CoA_acyltransferase"/>
</dbReference>
<feature type="domain" description="N-acetyltransferase" evidence="1">
    <location>
        <begin position="8"/>
        <end position="150"/>
    </location>
</feature>
<dbReference type="InterPro" id="IPR000182">
    <property type="entry name" value="GNAT_dom"/>
</dbReference>
<organism evidence="2 3">
    <name type="scientific">Algoriphagus machipongonensis</name>
    <dbReference type="NCBI Taxonomy" id="388413"/>
    <lineage>
        <taxon>Bacteria</taxon>
        <taxon>Pseudomonadati</taxon>
        <taxon>Bacteroidota</taxon>
        <taxon>Cytophagia</taxon>
        <taxon>Cytophagales</taxon>
        <taxon>Cyclobacteriaceae</taxon>
        <taxon>Algoriphagus</taxon>
    </lineage>
</organism>
<dbReference type="eggNOG" id="COG2153">
    <property type="taxonomic scope" value="Bacteria"/>
</dbReference>
<evidence type="ECO:0000313" key="2">
    <source>
        <dbReference type="EMBL" id="EAZ82488.1"/>
    </source>
</evidence>
<keyword evidence="3" id="KW-1185">Reference proteome</keyword>
<dbReference type="SUPFAM" id="SSF55729">
    <property type="entry name" value="Acyl-CoA N-acyltransferases (Nat)"/>
    <property type="match status" value="1"/>
</dbReference>
<dbReference type="Gene3D" id="3.40.630.30">
    <property type="match status" value="1"/>
</dbReference>
<gene>
    <name evidence="2" type="ORF">ALPR1_09745</name>
</gene>
<dbReference type="Pfam" id="PF13673">
    <property type="entry name" value="Acetyltransf_10"/>
    <property type="match status" value="1"/>
</dbReference>
<dbReference type="EMBL" id="AAXU02000001">
    <property type="protein sequence ID" value="EAZ82488.1"/>
    <property type="molecule type" value="Genomic_DNA"/>
</dbReference>
<evidence type="ECO:0000259" key="1">
    <source>
        <dbReference type="PROSITE" id="PS51186"/>
    </source>
</evidence>
<dbReference type="PROSITE" id="PS51186">
    <property type="entry name" value="GNAT"/>
    <property type="match status" value="1"/>
</dbReference>
<reference evidence="2 3" key="1">
    <citation type="journal article" date="2011" name="J. Bacteriol.">
        <title>Complete genome sequence of Algoriphagus sp. PR1, bacterial prey of a colony-forming choanoflagellate.</title>
        <authorList>
            <person name="Alegado R.A."/>
            <person name="Ferriera S."/>
            <person name="Nusbaum C."/>
            <person name="Young S.K."/>
            <person name="Zeng Q."/>
            <person name="Imamovic A."/>
            <person name="Fairclough S.R."/>
            <person name="King N."/>
        </authorList>
    </citation>
    <scope>NUCLEOTIDE SEQUENCE [LARGE SCALE GENOMIC DNA]</scope>
    <source>
        <strain evidence="2 3">PR1</strain>
    </source>
</reference>
<dbReference type="STRING" id="388413.ALPR1_09745"/>